<evidence type="ECO:0000256" key="1">
    <source>
        <dbReference type="ARBA" id="ARBA00009660"/>
    </source>
</evidence>
<dbReference type="OrthoDB" id="9798157at2"/>
<gene>
    <name evidence="9" type="ORF">A4X20_05825</name>
</gene>
<organism evidence="9 10">
    <name type="scientific">Mycolicibacterium iranicum</name>
    <name type="common">Mycobacterium iranicum</name>
    <dbReference type="NCBI Taxonomy" id="912594"/>
    <lineage>
        <taxon>Bacteria</taxon>
        <taxon>Bacillati</taxon>
        <taxon>Actinomycetota</taxon>
        <taxon>Actinomycetes</taxon>
        <taxon>Mycobacteriales</taxon>
        <taxon>Mycobacteriaceae</taxon>
        <taxon>Mycolicibacterium</taxon>
    </lineage>
</organism>
<dbReference type="GO" id="GO:0020037">
    <property type="term" value="F:heme binding"/>
    <property type="evidence" value="ECO:0007669"/>
    <property type="project" value="InterPro"/>
</dbReference>
<evidence type="ECO:0000256" key="5">
    <source>
        <dbReference type="ARBA" id="ARBA00023004"/>
    </source>
</evidence>
<dbReference type="InterPro" id="IPR009050">
    <property type="entry name" value="Globin-like_sf"/>
</dbReference>
<keyword evidence="4 6" id="KW-0479">Metal-binding</keyword>
<evidence type="ECO:0000313" key="9">
    <source>
        <dbReference type="EMBL" id="OAN36720.1"/>
    </source>
</evidence>
<feature type="binding site" description="proximal binding residue" evidence="7">
    <location>
        <position position="69"/>
    </location>
    <ligand>
        <name>heme</name>
        <dbReference type="ChEBI" id="CHEBI:30413"/>
    </ligand>
    <ligandPart>
        <name>Fe</name>
        <dbReference type="ChEBI" id="CHEBI:18248"/>
    </ligandPart>
</feature>
<evidence type="ECO:0000256" key="7">
    <source>
        <dbReference type="PIRSR" id="PIRSR002030-1"/>
    </source>
</evidence>
<keyword evidence="5 6" id="KW-0408">Iron</keyword>
<protein>
    <recommendedName>
        <fullName evidence="6">Group 1 truncated hemoglobin</fullName>
    </recommendedName>
</protein>
<dbReference type="GO" id="GO:0005344">
    <property type="term" value="F:oxygen carrier activity"/>
    <property type="evidence" value="ECO:0007669"/>
    <property type="project" value="UniProtKB-UniRule"/>
</dbReference>
<keyword evidence="2 6" id="KW-0813">Transport</keyword>
<dbReference type="STRING" id="912594.AWC12_07990"/>
<dbReference type="EMBL" id="LWCS01000032">
    <property type="protein sequence ID" value="OAN36720.1"/>
    <property type="molecule type" value="Genomic_DNA"/>
</dbReference>
<comment type="cofactor">
    <cofactor evidence="7">
        <name>heme</name>
        <dbReference type="ChEBI" id="CHEBI:30413"/>
    </cofactor>
    <text evidence="7">Binds 1 heme group per subunit.</text>
</comment>
<dbReference type="SUPFAM" id="SSF46458">
    <property type="entry name" value="Globin-like"/>
    <property type="match status" value="1"/>
</dbReference>
<evidence type="ECO:0000256" key="4">
    <source>
        <dbReference type="ARBA" id="ARBA00022723"/>
    </source>
</evidence>
<dbReference type="InterPro" id="IPR001486">
    <property type="entry name" value="Hemoglobin_trunc"/>
</dbReference>
<dbReference type="InterPro" id="IPR016339">
    <property type="entry name" value="Hemoglobin_trunc_I"/>
</dbReference>
<dbReference type="Proteomes" id="UP000078396">
    <property type="component" value="Unassembled WGS sequence"/>
</dbReference>
<comment type="similarity">
    <text evidence="1 6">Belongs to the truncated hemoglobin family. Group I subfamily.</text>
</comment>
<evidence type="ECO:0000256" key="6">
    <source>
        <dbReference type="PIRNR" id="PIRNR002030"/>
    </source>
</evidence>
<evidence type="ECO:0000313" key="10">
    <source>
        <dbReference type="Proteomes" id="UP000078396"/>
    </source>
</evidence>
<dbReference type="CDD" id="cd00454">
    <property type="entry name" value="TrHb1_N"/>
    <property type="match status" value="1"/>
</dbReference>
<evidence type="ECO:0000256" key="8">
    <source>
        <dbReference type="PIRSR" id="PIRSR601486-1"/>
    </source>
</evidence>
<dbReference type="Gene3D" id="1.10.490.10">
    <property type="entry name" value="Globins"/>
    <property type="match status" value="1"/>
</dbReference>
<dbReference type="PIRSF" id="PIRSF002030">
    <property type="entry name" value="Globin_Protozoa/Cyanobacteria"/>
    <property type="match status" value="1"/>
</dbReference>
<sequence>MSLFDQIGGPSAAAAAVDDFSRRLIADPALTPYFDGVDMRRLKADQRSFIAAALGGQEPHLGRSMRESHAQLKIQAAHFDRIADHLVETLSDLGVSGAIIEQVGTNLAPLKVEVVAPEMTAQAG</sequence>
<dbReference type="GO" id="GO:0046872">
    <property type="term" value="F:metal ion binding"/>
    <property type="evidence" value="ECO:0007669"/>
    <property type="project" value="UniProtKB-UniRule"/>
</dbReference>
<keyword evidence="6" id="KW-0561">Oxygen transport</keyword>
<dbReference type="InterPro" id="IPR012292">
    <property type="entry name" value="Globin/Proto"/>
</dbReference>
<accession>A0A178LRW3</accession>
<name>A0A178LRW3_MYCIR</name>
<dbReference type="GO" id="GO:0019825">
    <property type="term" value="F:oxygen binding"/>
    <property type="evidence" value="ECO:0007669"/>
    <property type="project" value="InterPro"/>
</dbReference>
<dbReference type="RefSeq" id="WP_064282924.1">
    <property type="nucleotide sequence ID" value="NZ_LWCS01000032.1"/>
</dbReference>
<comment type="caution">
    <text evidence="9">The sequence shown here is derived from an EMBL/GenBank/DDBJ whole genome shotgun (WGS) entry which is preliminary data.</text>
</comment>
<dbReference type="AlphaFoldDB" id="A0A178LRW3"/>
<reference evidence="9 10" key="1">
    <citation type="submission" date="2016-04" db="EMBL/GenBank/DDBJ databases">
        <title>Draft Genome Sequences of Staphylococcus capitis Strain H36, S. capitis Strain H65, S. cohnii Strain H62, S. hominis Strain H69, Mycobacterium iranicum Strain H39, Plantibacter sp. Strain H53, Pseudomonas oryzihabitans Strain H72, and Microbacterium sp. Strain H83, isolated from residential settings.</title>
        <authorList>
            <person name="Lymperopoulou D."/>
            <person name="Adams R.I."/>
            <person name="Lindow S."/>
            <person name="Coil D.A."/>
            <person name="Jospin G."/>
            <person name="Eisen J.A."/>
        </authorList>
    </citation>
    <scope>NUCLEOTIDE SEQUENCE [LARGE SCALE GENOMIC DNA]</scope>
    <source>
        <strain evidence="9 10">H39</strain>
    </source>
</reference>
<dbReference type="Pfam" id="PF01152">
    <property type="entry name" value="Bac_globin"/>
    <property type="match status" value="1"/>
</dbReference>
<evidence type="ECO:0000256" key="2">
    <source>
        <dbReference type="ARBA" id="ARBA00022448"/>
    </source>
</evidence>
<evidence type="ECO:0000256" key="3">
    <source>
        <dbReference type="ARBA" id="ARBA00022617"/>
    </source>
</evidence>
<keyword evidence="9" id="KW-0675">Receptor</keyword>
<proteinExistence type="inferred from homology"/>
<feature type="binding site" description="distal binding residue" evidence="8">
    <location>
        <position position="69"/>
    </location>
    <ligand>
        <name>heme</name>
        <dbReference type="ChEBI" id="CHEBI:30413"/>
    </ligand>
    <ligandPart>
        <name>Fe</name>
        <dbReference type="ChEBI" id="CHEBI:18248"/>
    </ligandPart>
</feature>
<keyword evidence="3 6" id="KW-0349">Heme</keyword>